<dbReference type="Proteomes" id="UP000499080">
    <property type="component" value="Unassembled WGS sequence"/>
</dbReference>
<organism evidence="1 2">
    <name type="scientific">Araneus ventricosus</name>
    <name type="common">Orbweaver spider</name>
    <name type="synonym">Epeira ventricosa</name>
    <dbReference type="NCBI Taxonomy" id="182803"/>
    <lineage>
        <taxon>Eukaryota</taxon>
        <taxon>Metazoa</taxon>
        <taxon>Ecdysozoa</taxon>
        <taxon>Arthropoda</taxon>
        <taxon>Chelicerata</taxon>
        <taxon>Arachnida</taxon>
        <taxon>Araneae</taxon>
        <taxon>Araneomorphae</taxon>
        <taxon>Entelegynae</taxon>
        <taxon>Araneoidea</taxon>
        <taxon>Araneidae</taxon>
        <taxon>Araneus</taxon>
    </lineage>
</organism>
<reference evidence="1 2" key="1">
    <citation type="journal article" date="2019" name="Sci. Rep.">
        <title>Orb-weaving spider Araneus ventricosus genome elucidates the spidroin gene catalogue.</title>
        <authorList>
            <person name="Kono N."/>
            <person name="Nakamura H."/>
            <person name="Ohtoshi R."/>
            <person name="Moran D.A.P."/>
            <person name="Shinohara A."/>
            <person name="Yoshida Y."/>
            <person name="Fujiwara M."/>
            <person name="Mori M."/>
            <person name="Tomita M."/>
            <person name="Arakawa K."/>
        </authorList>
    </citation>
    <scope>NUCLEOTIDE SEQUENCE [LARGE SCALE GENOMIC DNA]</scope>
</reference>
<accession>A0A4Y2G955</accession>
<gene>
    <name evidence="1" type="ORF">AVEN_148089_1</name>
</gene>
<evidence type="ECO:0000313" key="2">
    <source>
        <dbReference type="Proteomes" id="UP000499080"/>
    </source>
</evidence>
<evidence type="ECO:0000313" key="1">
    <source>
        <dbReference type="EMBL" id="GBM49169.1"/>
    </source>
</evidence>
<dbReference type="EMBL" id="BGPR01001242">
    <property type="protein sequence ID" value="GBM49169.1"/>
    <property type="molecule type" value="Genomic_DNA"/>
</dbReference>
<dbReference type="AlphaFoldDB" id="A0A4Y2G955"/>
<comment type="caution">
    <text evidence="1">The sequence shown here is derived from an EMBL/GenBank/DDBJ whole genome shotgun (WGS) entry which is preliminary data.</text>
</comment>
<protein>
    <submittedName>
        <fullName evidence="1">Uncharacterized protein</fullName>
    </submittedName>
</protein>
<name>A0A4Y2G955_ARAVE</name>
<proteinExistence type="predicted"/>
<sequence length="107" mass="12077">MFSARVSKLSVPNQGITTTNSSQDLGRVKKLHRFGLCSHDRCFCSAEGEPNQCATVCPVPKPFHFTKSSAESLSTWSENIAQDRRSLARLMSIMKILHERRHDIIMD</sequence>
<keyword evidence="2" id="KW-1185">Reference proteome</keyword>